<dbReference type="EMBL" id="QUNO01000010">
    <property type="protein sequence ID" value="REH42796.1"/>
    <property type="molecule type" value="Genomic_DNA"/>
</dbReference>
<evidence type="ECO:0000256" key="1">
    <source>
        <dbReference type="SAM" id="MobiDB-lite"/>
    </source>
</evidence>
<dbReference type="Proteomes" id="UP000256269">
    <property type="component" value="Unassembled WGS sequence"/>
</dbReference>
<comment type="caution">
    <text evidence="2">The sequence shown here is derived from an EMBL/GenBank/DDBJ whole genome shotgun (WGS) entry which is preliminary data.</text>
</comment>
<keyword evidence="3" id="KW-1185">Reference proteome</keyword>
<protein>
    <recommendedName>
        <fullName evidence="4">DUF222 domain-containing protein</fullName>
    </recommendedName>
</protein>
<dbReference type="AlphaFoldDB" id="A0A3E0HDD2"/>
<proteinExistence type="predicted"/>
<organism evidence="2 3">
    <name type="scientific">Kutzneria buriramensis</name>
    <dbReference type="NCBI Taxonomy" id="1045776"/>
    <lineage>
        <taxon>Bacteria</taxon>
        <taxon>Bacillati</taxon>
        <taxon>Actinomycetota</taxon>
        <taxon>Actinomycetes</taxon>
        <taxon>Pseudonocardiales</taxon>
        <taxon>Pseudonocardiaceae</taxon>
        <taxon>Kutzneria</taxon>
    </lineage>
</organism>
<sequence length="351" mass="37883">MQEIFNEPDLLAEAMNLTEGDHTDGELVEMVKKLVRMESAVRAALSQTVAVAISQGAQESAGHATVADLLRTECHLSGREANELALSAVRLREQLHHTFVALQSGLITWAHATTLVRSVDRLGTDTVQEFERDWIELIASRTSPEALQRVVHTHHVERVGYPSPNTESQIDRQQATFSGAREENASTSTDVPEAVSRGSESASHGCADVDNPAQDWCTDASVHKEPQGLTDFPKPSQPEHDREASPATPLTTERQAAATLTLSSDNDEIAVAQRTTPTSGCRHTGCAAEASLREVSFTVRWLDGGRSSFLGYGLLCDEHCGALASCSVDRIRVGHSTMIRTIGPALVTDAA</sequence>
<dbReference type="OrthoDB" id="9821610at2"/>
<evidence type="ECO:0000313" key="3">
    <source>
        <dbReference type="Proteomes" id="UP000256269"/>
    </source>
</evidence>
<evidence type="ECO:0000313" key="2">
    <source>
        <dbReference type="EMBL" id="REH42796.1"/>
    </source>
</evidence>
<gene>
    <name evidence="2" type="ORF">BCF44_110295</name>
</gene>
<dbReference type="RefSeq" id="WP_116177593.1">
    <property type="nucleotide sequence ID" value="NZ_CP144375.1"/>
</dbReference>
<feature type="region of interest" description="Disordered" evidence="1">
    <location>
        <begin position="224"/>
        <end position="252"/>
    </location>
</feature>
<name>A0A3E0HDD2_9PSEU</name>
<reference evidence="2 3" key="1">
    <citation type="submission" date="2018-08" db="EMBL/GenBank/DDBJ databases">
        <title>Genomic Encyclopedia of Archaeal and Bacterial Type Strains, Phase II (KMG-II): from individual species to whole genera.</title>
        <authorList>
            <person name="Goeker M."/>
        </authorList>
    </citation>
    <scope>NUCLEOTIDE SEQUENCE [LARGE SCALE GENOMIC DNA]</scope>
    <source>
        <strain evidence="2 3">DSM 45791</strain>
    </source>
</reference>
<feature type="region of interest" description="Disordered" evidence="1">
    <location>
        <begin position="158"/>
        <end position="210"/>
    </location>
</feature>
<feature type="compositionally biased region" description="Polar residues" evidence="1">
    <location>
        <begin position="163"/>
        <end position="177"/>
    </location>
</feature>
<evidence type="ECO:0008006" key="4">
    <source>
        <dbReference type="Google" id="ProtNLM"/>
    </source>
</evidence>
<accession>A0A3E0HDD2</accession>